<sequence>MLGRTLRLRSQQLFGLIIAFSVMPAFAETANFGTFNLAPGFSSGQGVVQGYTGGSFPLSTLSTNVRCLGFSDPAPDHIMVLEQPFPRLKLKVNSRGEDTTLLIRGPENNLIGCGDDTGKDQDASVTASNLKPGDYRIWVGALEPGSKYDYTLSVEE</sequence>
<protein>
    <recommendedName>
        <fullName evidence="3">Peptidase C-terminal archaeal/bacterial domain-containing protein</fullName>
    </recommendedName>
</protein>
<proteinExistence type="predicted"/>
<name>A0A6J4VPF4_9CYAN</name>
<evidence type="ECO:0000256" key="1">
    <source>
        <dbReference type="SAM" id="SignalP"/>
    </source>
</evidence>
<feature type="signal peptide" evidence="1">
    <location>
        <begin position="1"/>
        <end position="27"/>
    </location>
</feature>
<evidence type="ECO:0000313" key="2">
    <source>
        <dbReference type="EMBL" id="CAA9584319.1"/>
    </source>
</evidence>
<accession>A0A6J4VPF4</accession>
<feature type="chain" id="PRO_5026742951" description="Peptidase C-terminal archaeal/bacterial domain-containing protein" evidence="1">
    <location>
        <begin position="28"/>
        <end position="156"/>
    </location>
</feature>
<dbReference type="EMBL" id="CADCWO010000190">
    <property type="protein sequence ID" value="CAA9584319.1"/>
    <property type="molecule type" value="Genomic_DNA"/>
</dbReference>
<evidence type="ECO:0008006" key="3">
    <source>
        <dbReference type="Google" id="ProtNLM"/>
    </source>
</evidence>
<dbReference type="AlphaFoldDB" id="A0A6J4VPF4"/>
<dbReference type="Gene3D" id="2.60.120.380">
    <property type="match status" value="1"/>
</dbReference>
<reference evidence="2" key="1">
    <citation type="submission" date="2020-02" db="EMBL/GenBank/DDBJ databases">
        <authorList>
            <person name="Meier V. D."/>
        </authorList>
    </citation>
    <scope>NUCLEOTIDE SEQUENCE</scope>
    <source>
        <strain evidence="2">AVDCRST_MAG81</strain>
    </source>
</reference>
<organism evidence="2">
    <name type="scientific">uncultured Synechococcales cyanobacterium</name>
    <dbReference type="NCBI Taxonomy" id="1936017"/>
    <lineage>
        <taxon>Bacteria</taxon>
        <taxon>Bacillati</taxon>
        <taxon>Cyanobacteriota</taxon>
        <taxon>Cyanophyceae</taxon>
        <taxon>Synechococcales</taxon>
        <taxon>environmental samples</taxon>
    </lineage>
</organism>
<keyword evidence="1" id="KW-0732">Signal</keyword>
<gene>
    <name evidence="2" type="ORF">AVDCRST_MAG81-3572</name>
</gene>